<keyword evidence="6" id="KW-0560">Oxidoreductase</keyword>
<dbReference type="InterPro" id="IPR050775">
    <property type="entry name" value="FAD-binding_Monooxygenases"/>
</dbReference>
<comment type="similarity">
    <text evidence="2">Belongs to the FAD-binding monooxygenase family.</text>
</comment>
<dbReference type="InterPro" id="IPR036188">
    <property type="entry name" value="FAD/NAD-bd_sf"/>
</dbReference>
<accession>A0A1J9RA25</accession>
<proteinExistence type="inferred from homology"/>
<evidence type="ECO:0000256" key="4">
    <source>
        <dbReference type="ARBA" id="ARBA00022827"/>
    </source>
</evidence>
<dbReference type="OrthoDB" id="66881at2759"/>
<evidence type="ECO:0000256" key="5">
    <source>
        <dbReference type="ARBA" id="ARBA00022857"/>
    </source>
</evidence>
<evidence type="ECO:0000256" key="3">
    <source>
        <dbReference type="ARBA" id="ARBA00022630"/>
    </source>
</evidence>
<name>A0A1J9RA25_9EURO</name>
<keyword evidence="9" id="KW-1185">Reference proteome</keyword>
<dbReference type="AlphaFoldDB" id="A0A1J9RA25"/>
<keyword evidence="7" id="KW-0503">Monooxygenase</keyword>
<evidence type="ECO:0000313" key="8">
    <source>
        <dbReference type="EMBL" id="OJD24844.1"/>
    </source>
</evidence>
<dbReference type="STRING" id="1658174.A0A1J9RA25"/>
<keyword evidence="3" id="KW-0285">Flavoprotein</keyword>
<keyword evidence="4" id="KW-0274">FAD</keyword>
<comment type="caution">
    <text evidence="8">The sequence shown here is derived from an EMBL/GenBank/DDBJ whole genome shotgun (WGS) entry which is preliminary data.</text>
</comment>
<dbReference type="PRINTS" id="PR00411">
    <property type="entry name" value="PNDRDTASEI"/>
</dbReference>
<evidence type="ECO:0000256" key="1">
    <source>
        <dbReference type="ARBA" id="ARBA00001974"/>
    </source>
</evidence>
<dbReference type="SUPFAM" id="SSF51905">
    <property type="entry name" value="FAD/NAD(P)-binding domain"/>
    <property type="match status" value="1"/>
</dbReference>
<keyword evidence="5" id="KW-0521">NADP</keyword>
<organism evidence="8 9">
    <name type="scientific">Blastomyces percursus</name>
    <dbReference type="NCBI Taxonomy" id="1658174"/>
    <lineage>
        <taxon>Eukaryota</taxon>
        <taxon>Fungi</taxon>
        <taxon>Dikarya</taxon>
        <taxon>Ascomycota</taxon>
        <taxon>Pezizomycotina</taxon>
        <taxon>Eurotiomycetes</taxon>
        <taxon>Eurotiomycetidae</taxon>
        <taxon>Onygenales</taxon>
        <taxon>Ajellomycetaceae</taxon>
        <taxon>Blastomyces</taxon>
    </lineage>
</organism>
<dbReference type="Pfam" id="PF13450">
    <property type="entry name" value="NAD_binding_8"/>
    <property type="match status" value="1"/>
</dbReference>
<evidence type="ECO:0000256" key="7">
    <source>
        <dbReference type="ARBA" id="ARBA00023033"/>
    </source>
</evidence>
<evidence type="ECO:0008006" key="10">
    <source>
        <dbReference type="Google" id="ProtNLM"/>
    </source>
</evidence>
<dbReference type="Gene3D" id="3.50.50.60">
    <property type="entry name" value="FAD/NAD(P)-binding domain"/>
    <property type="match status" value="1"/>
</dbReference>
<protein>
    <recommendedName>
        <fullName evidence="10">FAD/NAD(P)-binding domain-containing protein</fullName>
    </recommendedName>
</protein>
<comment type="cofactor">
    <cofactor evidence="1">
        <name>FAD</name>
        <dbReference type="ChEBI" id="CHEBI:57692"/>
    </cofactor>
</comment>
<gene>
    <name evidence="8" type="ORF">ACJ73_03792</name>
</gene>
<dbReference type="EMBL" id="LGTZ01000479">
    <property type="protein sequence ID" value="OJD24844.1"/>
    <property type="molecule type" value="Genomic_DNA"/>
</dbReference>
<sequence length="227" mass="24943">MHIDTEALRAKYRAETNGINQLEKHVEVLIVGGGWGGQLIAANLQKSGISDLLILEKVGNFGGVCTGIGDIPKEKYARSKELLEHAQAIGKHFGLYERSLFQTEGLRLEWDEATQRWTATTSCNDKITAKFVATPSGPLYNSKLAGIPGIGGLNKIGDKRIGIIRTGATGIQVIPHLAEGAGHLYAFQRTPSSVDHRKDGPTDPEWVKKLTPSWQRKRMENFNCNIK</sequence>
<dbReference type="PANTHER" id="PTHR43098:SF4">
    <property type="entry name" value="BLR3857 PROTEIN"/>
    <property type="match status" value="1"/>
</dbReference>
<dbReference type="Proteomes" id="UP000242791">
    <property type="component" value="Unassembled WGS sequence"/>
</dbReference>
<dbReference type="PANTHER" id="PTHR43098">
    <property type="entry name" value="L-ORNITHINE N(5)-MONOOXYGENASE-RELATED"/>
    <property type="match status" value="1"/>
</dbReference>
<evidence type="ECO:0000313" key="9">
    <source>
        <dbReference type="Proteomes" id="UP000242791"/>
    </source>
</evidence>
<dbReference type="GO" id="GO:0004497">
    <property type="term" value="F:monooxygenase activity"/>
    <property type="evidence" value="ECO:0007669"/>
    <property type="project" value="UniProtKB-KW"/>
</dbReference>
<evidence type="ECO:0000256" key="2">
    <source>
        <dbReference type="ARBA" id="ARBA00010139"/>
    </source>
</evidence>
<evidence type="ECO:0000256" key="6">
    <source>
        <dbReference type="ARBA" id="ARBA00023002"/>
    </source>
</evidence>
<reference evidence="8 9" key="1">
    <citation type="submission" date="2015-08" db="EMBL/GenBank/DDBJ databases">
        <title>Emmonsia species relationships and genome sequence.</title>
        <authorList>
            <person name="Cuomo C.A."/>
            <person name="Schwartz I.S."/>
            <person name="Kenyon C."/>
            <person name="De Hoog G.S."/>
            <person name="Govender N.P."/>
            <person name="Botha A."/>
            <person name="Moreno L."/>
            <person name="De Vries M."/>
            <person name="Munoz J.F."/>
            <person name="Stielow J.B."/>
        </authorList>
    </citation>
    <scope>NUCLEOTIDE SEQUENCE [LARGE SCALE GENOMIC DNA]</scope>
    <source>
        <strain evidence="8 9">EI222</strain>
    </source>
</reference>
<dbReference type="VEuPathDB" id="FungiDB:ACJ73_03792"/>